<feature type="transmembrane region" description="Helical" evidence="12">
    <location>
        <begin position="779"/>
        <end position="803"/>
    </location>
</feature>
<accession>A0A0P7ZUF3</accession>
<feature type="transmembrane region" description="Helical" evidence="12">
    <location>
        <begin position="667"/>
        <end position="687"/>
    </location>
</feature>
<keyword evidence="10 12" id="KW-0472">Membrane</keyword>
<feature type="transmembrane region" description="Helical" evidence="12">
    <location>
        <begin position="636"/>
        <end position="661"/>
    </location>
</feature>
<dbReference type="CDD" id="cd02418">
    <property type="entry name" value="Peptidase_C39B"/>
    <property type="match status" value="1"/>
</dbReference>
<feature type="transmembrane region" description="Helical" evidence="12">
    <location>
        <begin position="745"/>
        <end position="767"/>
    </location>
</feature>
<reference evidence="16 17" key="1">
    <citation type="submission" date="2015-09" db="EMBL/GenBank/DDBJ databases">
        <title>Identification and resolution of microdiversity through metagenomic sequencing of parallel consortia.</title>
        <authorList>
            <person name="Nelson W.C."/>
            <person name="Romine M.F."/>
            <person name="Lindemann S.R."/>
        </authorList>
    </citation>
    <scope>NUCLEOTIDE SEQUENCE [LARGE SCALE GENOMIC DNA]</scope>
    <source>
        <strain evidence="16">Ana</strain>
    </source>
</reference>
<evidence type="ECO:0000256" key="5">
    <source>
        <dbReference type="ARBA" id="ARBA00022741"/>
    </source>
</evidence>
<name>A0A0P7ZUF3_9CYAN</name>
<dbReference type="PROSITE" id="PS00211">
    <property type="entry name" value="ABC_TRANSPORTER_1"/>
    <property type="match status" value="1"/>
</dbReference>
<protein>
    <submittedName>
        <fullName evidence="16">Type 1 secretion system hybrid permease / C39 family protease</fullName>
    </submittedName>
</protein>
<feature type="transmembrane region" description="Helical" evidence="12">
    <location>
        <begin position="595"/>
        <end position="615"/>
    </location>
</feature>
<feature type="compositionally biased region" description="Polar residues" evidence="11">
    <location>
        <begin position="318"/>
        <end position="334"/>
    </location>
</feature>
<comment type="subcellular location">
    <subcellularLocation>
        <location evidence="1">Cell membrane</location>
        <topology evidence="1">Multi-pass membrane protein</topology>
    </subcellularLocation>
</comment>
<evidence type="ECO:0000256" key="7">
    <source>
        <dbReference type="ARBA" id="ARBA00022807"/>
    </source>
</evidence>
<dbReference type="InterPro" id="IPR017871">
    <property type="entry name" value="ABC_transporter-like_CS"/>
</dbReference>
<dbReference type="GO" id="GO:0016887">
    <property type="term" value="F:ATP hydrolysis activity"/>
    <property type="evidence" value="ECO:0007669"/>
    <property type="project" value="InterPro"/>
</dbReference>
<evidence type="ECO:0000256" key="2">
    <source>
        <dbReference type="ARBA" id="ARBA00022448"/>
    </source>
</evidence>
<dbReference type="PANTHER" id="PTHR43394">
    <property type="entry name" value="ATP-DEPENDENT PERMEASE MDL1, MITOCHONDRIAL"/>
    <property type="match status" value="1"/>
</dbReference>
<evidence type="ECO:0000313" key="16">
    <source>
        <dbReference type="EMBL" id="KPQ37240.1"/>
    </source>
</evidence>
<dbReference type="Proteomes" id="UP000050465">
    <property type="component" value="Unassembled WGS sequence"/>
</dbReference>
<feature type="region of interest" description="Disordered" evidence="11">
    <location>
        <begin position="318"/>
        <end position="353"/>
    </location>
</feature>
<dbReference type="InterPro" id="IPR039421">
    <property type="entry name" value="Type_1_exporter"/>
</dbReference>
<dbReference type="SUPFAM" id="SSF90123">
    <property type="entry name" value="ABC transporter transmembrane region"/>
    <property type="match status" value="1"/>
</dbReference>
<organism evidence="16 17">
    <name type="scientific">Phormidesmis priestleyi Ana</name>
    <dbReference type="NCBI Taxonomy" id="1666911"/>
    <lineage>
        <taxon>Bacteria</taxon>
        <taxon>Bacillati</taxon>
        <taxon>Cyanobacteriota</taxon>
        <taxon>Cyanophyceae</taxon>
        <taxon>Leptolyngbyales</taxon>
        <taxon>Leptolyngbyaceae</taxon>
        <taxon>Phormidesmis</taxon>
    </lineage>
</organism>
<dbReference type="SUPFAM" id="SSF52540">
    <property type="entry name" value="P-loop containing nucleoside triphosphate hydrolases"/>
    <property type="match status" value="1"/>
</dbReference>
<keyword evidence="4 12" id="KW-0812">Transmembrane</keyword>
<dbReference type="EMBL" id="LJZR01000002">
    <property type="protein sequence ID" value="KPQ37240.1"/>
    <property type="molecule type" value="Genomic_DNA"/>
</dbReference>
<evidence type="ECO:0000256" key="4">
    <source>
        <dbReference type="ARBA" id="ARBA00022692"/>
    </source>
</evidence>
<evidence type="ECO:0000259" key="14">
    <source>
        <dbReference type="PROSITE" id="PS50929"/>
    </source>
</evidence>
<dbReference type="GO" id="GO:0006508">
    <property type="term" value="P:proteolysis"/>
    <property type="evidence" value="ECO:0007669"/>
    <property type="project" value="UniProtKB-KW"/>
</dbReference>
<keyword evidence="6" id="KW-0378">Hydrolase</keyword>
<dbReference type="SMART" id="SM00382">
    <property type="entry name" value="AAA"/>
    <property type="match status" value="1"/>
</dbReference>
<dbReference type="STRING" id="1666911.HLUCCA11_02070"/>
<keyword evidence="2" id="KW-0813">Transport</keyword>
<dbReference type="PROSITE" id="PS50893">
    <property type="entry name" value="ABC_TRANSPORTER_2"/>
    <property type="match status" value="1"/>
</dbReference>
<dbReference type="Gene3D" id="3.40.50.300">
    <property type="entry name" value="P-loop containing nucleotide triphosphate hydrolases"/>
    <property type="match status" value="1"/>
</dbReference>
<dbReference type="CDD" id="cd18568">
    <property type="entry name" value="ABC_6TM_HetC_like"/>
    <property type="match status" value="1"/>
</dbReference>
<dbReference type="GO" id="GO:0015421">
    <property type="term" value="F:ABC-type oligopeptide transporter activity"/>
    <property type="evidence" value="ECO:0007669"/>
    <property type="project" value="TreeGrafter"/>
</dbReference>
<keyword evidence="3" id="KW-1003">Cell membrane</keyword>
<evidence type="ECO:0000256" key="6">
    <source>
        <dbReference type="ARBA" id="ARBA00022801"/>
    </source>
</evidence>
<evidence type="ECO:0000259" key="13">
    <source>
        <dbReference type="PROSITE" id="PS50893"/>
    </source>
</evidence>
<sequence>MINLKADAQTLTQTLFSQLPPRSLKLFLLNDASQLEIARSIEIVNYSLGEQILADGLPDTDSSLHHVSDRSLTQASSTQASSTQASDSFKVGIVCQGCIRLLVDNGNKEITAERLEVDRCFGGDHVLIDRPFAYRAVAASTVVQVVQIPLVVIKAAFEVNPQLRSHWLEQAQIRERLIFFRTMTVLRSHPSHQLSQWMPYLQELTLSAGAQLAQLTLPETGRYWLRSGKVTGNRPPSPGDSWGYSAAQAACETNHEIDGSWVAQTDLVIYHLPMAVLTIAKAFTPDLDNTDPIDRLQSADQPALPSSQALKDIASLAPQSSTLQNSARQNSARQNFGRENPTRRKLSASESSTTVLFPKPPRRIVLDAFRRYPWVEQQSSSDCAAACLSMVARYWGKRFPLHVLRERANIGRSGASLKSLATAAEGIGFQARPVRASVGALANQKGPWIAHWEGIHYIVVYKITAQQVTIADPALGRQVISRQQFDQQWTGYGLLLEPTDQLQETEVNQASLGRYVKVLLPYRGLIAQIIIVSLLIQCFGLVSPLFTQVILDRVVVQKSVSTLNVFALGLLIFGLWGLIMSAVRQYLLSYFSNRLDLTLVSGFIRHVMALPIRFFESRRVGDILTRVQENQKIQQFLIGQVVLAWLNFLTGFVYLGLMLYYNWKLTLLVLLMVPPIIILTLGSTPFLRRASREIFREAADQNSSLVEMVSGIATVKSTATEQALRWRWEEHLTRQMNARFHGQKLGIGLQSLSGVVNSVGSTLLLWYGATLVIQDQLTIGQFVAFNMMMGYVISPVVALAGLWDELQEVMISVERLNDVFETSPEAARGGMMIPSLKGEVVFEDVTFRYNEEDDRNTLQNISFKVAAGSTVAVVGRSGSGKSTLVKLLEGLYAPSKGRVLIDGHDIAHVDPNSLRSQLGVVPQECFLFSGTILENITLYREDFPLEAVVKAAKLAEAHGFIQAFSMGYRTKVGERGATLSGGQRQRIAISRALLGNPRILILDEATSSLDTESERQFQQNLERISTGCTSFIIAHRLSTVRNADCIIVLDRGVIVEQGTHAELISQSGLYHSLTQQQLDL</sequence>
<evidence type="ECO:0000256" key="8">
    <source>
        <dbReference type="ARBA" id="ARBA00022840"/>
    </source>
</evidence>
<dbReference type="AlphaFoldDB" id="A0A0P7ZUF3"/>
<dbReference type="Pfam" id="PF00664">
    <property type="entry name" value="ABC_membrane"/>
    <property type="match status" value="1"/>
</dbReference>
<evidence type="ECO:0000256" key="3">
    <source>
        <dbReference type="ARBA" id="ARBA00022475"/>
    </source>
</evidence>
<gene>
    <name evidence="16" type="ORF">HLUCCA11_02070</name>
</gene>
<proteinExistence type="predicted"/>
<dbReference type="GO" id="GO:0005886">
    <property type="term" value="C:plasma membrane"/>
    <property type="evidence" value="ECO:0007669"/>
    <property type="project" value="UniProtKB-SubCell"/>
</dbReference>
<dbReference type="PATRIC" id="fig|1666911.3.peg.1644"/>
<dbReference type="InterPro" id="IPR005074">
    <property type="entry name" value="Peptidase_C39"/>
</dbReference>
<keyword evidence="7" id="KW-0788">Thiol protease</keyword>
<feature type="domain" description="ABC transmembrane type-1" evidence="14">
    <location>
        <begin position="529"/>
        <end position="808"/>
    </location>
</feature>
<dbReference type="Gene3D" id="3.90.70.10">
    <property type="entry name" value="Cysteine proteinases"/>
    <property type="match status" value="1"/>
</dbReference>
<dbReference type="GO" id="GO:0008234">
    <property type="term" value="F:cysteine-type peptidase activity"/>
    <property type="evidence" value="ECO:0007669"/>
    <property type="project" value="UniProtKB-KW"/>
</dbReference>
<dbReference type="PROSITE" id="PS50929">
    <property type="entry name" value="ABC_TM1F"/>
    <property type="match status" value="1"/>
</dbReference>
<dbReference type="Pfam" id="PF03412">
    <property type="entry name" value="Peptidase_C39"/>
    <property type="match status" value="1"/>
</dbReference>
<keyword evidence="8" id="KW-0067">ATP-binding</keyword>
<evidence type="ECO:0000256" key="9">
    <source>
        <dbReference type="ARBA" id="ARBA00022989"/>
    </source>
</evidence>
<keyword evidence="16" id="KW-0645">Protease</keyword>
<dbReference type="InterPro" id="IPR027417">
    <property type="entry name" value="P-loop_NTPase"/>
</dbReference>
<comment type="caution">
    <text evidence="16">The sequence shown here is derived from an EMBL/GenBank/DDBJ whole genome shotgun (WGS) entry which is preliminary data.</text>
</comment>
<evidence type="ECO:0000259" key="15">
    <source>
        <dbReference type="PROSITE" id="PS50990"/>
    </source>
</evidence>
<dbReference type="FunFam" id="3.40.50.300:FF:000221">
    <property type="entry name" value="Multidrug ABC transporter ATP-binding protein"/>
    <property type="match status" value="1"/>
</dbReference>
<dbReference type="InterPro" id="IPR011527">
    <property type="entry name" value="ABC1_TM_dom"/>
</dbReference>
<evidence type="ECO:0000256" key="1">
    <source>
        <dbReference type="ARBA" id="ARBA00004651"/>
    </source>
</evidence>
<dbReference type="InterPro" id="IPR018490">
    <property type="entry name" value="cNMP-bd_dom_sf"/>
</dbReference>
<feature type="domain" description="ABC transporter" evidence="13">
    <location>
        <begin position="840"/>
        <end position="1076"/>
    </location>
</feature>
<dbReference type="InterPro" id="IPR003593">
    <property type="entry name" value="AAA+_ATPase"/>
</dbReference>
<evidence type="ECO:0000256" key="10">
    <source>
        <dbReference type="ARBA" id="ARBA00023136"/>
    </source>
</evidence>
<evidence type="ECO:0000313" key="17">
    <source>
        <dbReference type="Proteomes" id="UP000050465"/>
    </source>
</evidence>
<dbReference type="GO" id="GO:0005524">
    <property type="term" value="F:ATP binding"/>
    <property type="evidence" value="ECO:0007669"/>
    <property type="project" value="UniProtKB-KW"/>
</dbReference>
<dbReference type="SUPFAM" id="SSF51206">
    <property type="entry name" value="cAMP-binding domain-like"/>
    <property type="match status" value="1"/>
</dbReference>
<feature type="domain" description="Peptidase C39" evidence="15">
    <location>
        <begin position="377"/>
        <end position="496"/>
    </location>
</feature>
<dbReference type="PROSITE" id="PS50990">
    <property type="entry name" value="PEPTIDASE_C39"/>
    <property type="match status" value="1"/>
</dbReference>
<evidence type="ECO:0000256" key="11">
    <source>
        <dbReference type="SAM" id="MobiDB-lite"/>
    </source>
</evidence>
<evidence type="ECO:0000256" key="12">
    <source>
        <dbReference type="SAM" id="Phobius"/>
    </source>
</evidence>
<dbReference type="InterPro" id="IPR003439">
    <property type="entry name" value="ABC_transporter-like_ATP-bd"/>
</dbReference>
<feature type="transmembrane region" description="Helical" evidence="12">
    <location>
        <begin position="563"/>
        <end position="583"/>
    </location>
</feature>
<keyword evidence="9 12" id="KW-1133">Transmembrane helix</keyword>
<dbReference type="PANTHER" id="PTHR43394:SF1">
    <property type="entry name" value="ATP-BINDING CASSETTE SUB-FAMILY B MEMBER 10, MITOCHONDRIAL"/>
    <property type="match status" value="1"/>
</dbReference>
<dbReference type="Gene3D" id="1.20.1560.10">
    <property type="entry name" value="ABC transporter type 1, transmembrane domain"/>
    <property type="match status" value="1"/>
</dbReference>
<dbReference type="InterPro" id="IPR036640">
    <property type="entry name" value="ABC1_TM_sf"/>
</dbReference>
<keyword evidence="5" id="KW-0547">Nucleotide-binding</keyword>
<dbReference type="Pfam" id="PF00005">
    <property type="entry name" value="ABC_tran"/>
    <property type="match status" value="1"/>
</dbReference>
<feature type="transmembrane region" description="Helical" evidence="12">
    <location>
        <begin position="525"/>
        <end position="551"/>
    </location>
</feature>